<evidence type="ECO:0000313" key="2">
    <source>
        <dbReference type="Proteomes" id="UP001342826"/>
    </source>
</evidence>
<name>A0ABU6NT99_9BACI</name>
<dbReference type="EMBL" id="JARTFS010000003">
    <property type="protein sequence ID" value="MED4400370.1"/>
    <property type="molecule type" value="Genomic_DNA"/>
</dbReference>
<gene>
    <name evidence="1" type="ORF">P9271_03305</name>
</gene>
<protein>
    <submittedName>
        <fullName evidence="1">Uncharacterized protein</fullName>
    </submittedName>
</protein>
<sequence>MQVQYKDEIIGKFNFKEGDYITIVLRYLTMQEGEEELYHHGTIKKIEDTDGIWCILDNKTEEEYFAFNDIESVFSGDRIPFFAGSIERPNFNKEELQTKPKLEVELDEQLIVKLQGIAMLQGVTLEKVAALVLEKYIGVYSEKIAADKALGK</sequence>
<keyword evidence="2" id="KW-1185">Reference proteome</keyword>
<dbReference type="GeneID" id="301142389"/>
<organism evidence="1 2">
    <name type="scientific">Metabacillus fastidiosus</name>
    <dbReference type="NCBI Taxonomy" id="1458"/>
    <lineage>
        <taxon>Bacteria</taxon>
        <taxon>Bacillati</taxon>
        <taxon>Bacillota</taxon>
        <taxon>Bacilli</taxon>
        <taxon>Bacillales</taxon>
        <taxon>Bacillaceae</taxon>
        <taxon>Metabacillus</taxon>
    </lineage>
</organism>
<reference evidence="1 2" key="1">
    <citation type="submission" date="2023-03" db="EMBL/GenBank/DDBJ databases">
        <title>Bacillus Genome Sequencing.</title>
        <authorList>
            <person name="Dunlap C."/>
        </authorList>
    </citation>
    <scope>NUCLEOTIDE SEQUENCE [LARGE SCALE GENOMIC DNA]</scope>
    <source>
        <strain evidence="1 2">NRS-1717</strain>
    </source>
</reference>
<dbReference type="RefSeq" id="WP_066233193.1">
    <property type="nucleotide sequence ID" value="NZ_JARTFQ010000008.1"/>
</dbReference>
<evidence type="ECO:0000313" key="1">
    <source>
        <dbReference type="EMBL" id="MED4400370.1"/>
    </source>
</evidence>
<comment type="caution">
    <text evidence="1">The sequence shown here is derived from an EMBL/GenBank/DDBJ whole genome shotgun (WGS) entry which is preliminary data.</text>
</comment>
<proteinExistence type="predicted"/>
<accession>A0ABU6NT99</accession>
<dbReference type="Proteomes" id="UP001342826">
    <property type="component" value="Unassembled WGS sequence"/>
</dbReference>